<dbReference type="KEGG" id="ttu:TERTU_0780"/>
<evidence type="ECO:0000259" key="6">
    <source>
        <dbReference type="Pfam" id="PF01694"/>
    </source>
</evidence>
<evidence type="ECO:0000256" key="1">
    <source>
        <dbReference type="ARBA" id="ARBA00004141"/>
    </source>
</evidence>
<organism evidence="7 8">
    <name type="scientific">Teredinibacter turnerae (strain ATCC 39867 / T7901)</name>
    <dbReference type="NCBI Taxonomy" id="377629"/>
    <lineage>
        <taxon>Bacteria</taxon>
        <taxon>Pseudomonadati</taxon>
        <taxon>Pseudomonadota</taxon>
        <taxon>Gammaproteobacteria</taxon>
        <taxon>Cellvibrionales</taxon>
        <taxon>Cellvibrionaceae</taxon>
        <taxon>Teredinibacter</taxon>
    </lineage>
</organism>
<dbReference type="EMBL" id="CP001614">
    <property type="protein sequence ID" value="ACR11432.1"/>
    <property type="molecule type" value="Genomic_DNA"/>
</dbReference>
<accession>C5BPG6</accession>
<dbReference type="SUPFAM" id="SSF144091">
    <property type="entry name" value="Rhomboid-like"/>
    <property type="match status" value="1"/>
</dbReference>
<dbReference type="PANTHER" id="PTHR43066">
    <property type="entry name" value="RHOMBOID-RELATED PROTEIN"/>
    <property type="match status" value="1"/>
</dbReference>
<name>C5BPG6_TERTT</name>
<evidence type="ECO:0000256" key="5">
    <source>
        <dbReference type="SAM" id="Phobius"/>
    </source>
</evidence>
<dbReference type="STRING" id="377629.TERTU_0780"/>
<proteinExistence type="predicted"/>
<reference evidence="7 8" key="1">
    <citation type="journal article" date="2009" name="PLoS ONE">
        <title>The complete genome of Teredinibacter turnerae T7901: an intracellular endosymbiont of marine wood-boring bivalves (shipworms).</title>
        <authorList>
            <person name="Yang J.C."/>
            <person name="Madupu R."/>
            <person name="Durkin A.S."/>
            <person name="Ekborg N.A."/>
            <person name="Pedamallu C.S."/>
            <person name="Hostetler J.B."/>
            <person name="Radune D."/>
            <person name="Toms B.S."/>
            <person name="Henrissat B."/>
            <person name="Coutinho P.M."/>
            <person name="Schwarz S."/>
            <person name="Field L."/>
            <person name="Trindade-Silva A.E."/>
            <person name="Soares C.A.G."/>
            <person name="Elshahawi S."/>
            <person name="Hanora A."/>
            <person name="Schmidt E.W."/>
            <person name="Haygood M.G."/>
            <person name="Posfai J."/>
            <person name="Benner J."/>
            <person name="Madinger C."/>
            <person name="Nove J."/>
            <person name="Anton B."/>
            <person name="Chaudhary K."/>
            <person name="Foster J."/>
            <person name="Holman A."/>
            <person name="Kumar S."/>
            <person name="Lessard P.A."/>
            <person name="Luyten Y.A."/>
            <person name="Slatko B."/>
            <person name="Wood N."/>
            <person name="Wu B."/>
            <person name="Teplitski M."/>
            <person name="Mougous J.D."/>
            <person name="Ward N."/>
            <person name="Eisen J.A."/>
            <person name="Badger J.H."/>
            <person name="Distel D.L."/>
        </authorList>
    </citation>
    <scope>NUCLEOTIDE SEQUENCE [LARGE SCALE GENOMIC DNA]</scope>
    <source>
        <strain evidence="8">ATCC 39867 / T7901</strain>
    </source>
</reference>
<feature type="transmembrane region" description="Helical" evidence="5">
    <location>
        <begin position="105"/>
        <end position="124"/>
    </location>
</feature>
<dbReference type="GO" id="GO:0016020">
    <property type="term" value="C:membrane"/>
    <property type="evidence" value="ECO:0007669"/>
    <property type="project" value="UniProtKB-SubCell"/>
</dbReference>
<dbReference type="Gene3D" id="1.20.1540.10">
    <property type="entry name" value="Rhomboid-like"/>
    <property type="match status" value="1"/>
</dbReference>
<sequence>MDNRFSLLVSLVALLVGVHVVNMLTNGWLLQFGIQPGNPATLPYIFTAPFIHGDWAHLTNNLFGLLVFSLLCMLRGRSFYLMSSLFIIVVTGVLVWFFGRPATHVGASGWIFGLWSLSIAMAWFERKFVNILIAVFVLFFYGGMVFGVLPRDPHVSFESHLFGALAGIACAYVMTRPKHRRQIRRS</sequence>
<dbReference type="AlphaFoldDB" id="C5BPG6"/>
<gene>
    <name evidence="7" type="ordered locus">TERTU_0780</name>
</gene>
<keyword evidence="8" id="KW-1185">Reference proteome</keyword>
<dbReference type="eggNOG" id="COG0705">
    <property type="taxonomic scope" value="Bacteria"/>
</dbReference>
<feature type="transmembrane region" description="Helical" evidence="5">
    <location>
        <begin position="131"/>
        <end position="149"/>
    </location>
</feature>
<feature type="transmembrane region" description="Helical" evidence="5">
    <location>
        <begin position="55"/>
        <end position="72"/>
    </location>
</feature>
<keyword evidence="2 5" id="KW-0812">Transmembrane</keyword>
<keyword evidence="4 5" id="KW-0472">Membrane</keyword>
<feature type="transmembrane region" description="Helical" evidence="5">
    <location>
        <begin position="79"/>
        <end position="99"/>
    </location>
</feature>
<feature type="domain" description="Peptidase S54 rhomboid" evidence="6">
    <location>
        <begin position="45"/>
        <end position="176"/>
    </location>
</feature>
<evidence type="ECO:0000256" key="4">
    <source>
        <dbReference type="ARBA" id="ARBA00023136"/>
    </source>
</evidence>
<dbReference type="HOGENOM" id="CLU_067823_2_0_6"/>
<dbReference type="OrthoDB" id="465874at2"/>
<evidence type="ECO:0000313" key="8">
    <source>
        <dbReference type="Proteomes" id="UP000009080"/>
    </source>
</evidence>
<evidence type="ECO:0000256" key="2">
    <source>
        <dbReference type="ARBA" id="ARBA00022692"/>
    </source>
</evidence>
<evidence type="ECO:0000313" key="7">
    <source>
        <dbReference type="EMBL" id="ACR11432.1"/>
    </source>
</evidence>
<dbReference type="GO" id="GO:0004252">
    <property type="term" value="F:serine-type endopeptidase activity"/>
    <property type="evidence" value="ECO:0007669"/>
    <property type="project" value="InterPro"/>
</dbReference>
<evidence type="ECO:0000256" key="3">
    <source>
        <dbReference type="ARBA" id="ARBA00022989"/>
    </source>
</evidence>
<dbReference type="InterPro" id="IPR022764">
    <property type="entry name" value="Peptidase_S54_rhomboid_dom"/>
</dbReference>
<protein>
    <submittedName>
        <fullName evidence="7">Rhomboid family protein</fullName>
    </submittedName>
</protein>
<feature type="transmembrane region" description="Helical" evidence="5">
    <location>
        <begin position="155"/>
        <end position="175"/>
    </location>
</feature>
<dbReference type="RefSeq" id="WP_015817544.1">
    <property type="nucleotide sequence ID" value="NC_012997.1"/>
</dbReference>
<dbReference type="InterPro" id="IPR035952">
    <property type="entry name" value="Rhomboid-like_sf"/>
</dbReference>
<keyword evidence="3 5" id="KW-1133">Transmembrane helix</keyword>
<dbReference type="Proteomes" id="UP000009080">
    <property type="component" value="Chromosome"/>
</dbReference>
<dbReference type="Pfam" id="PF01694">
    <property type="entry name" value="Rhomboid"/>
    <property type="match status" value="1"/>
</dbReference>
<comment type="subcellular location">
    <subcellularLocation>
        <location evidence="1">Membrane</location>
        <topology evidence="1">Multi-pass membrane protein</topology>
    </subcellularLocation>
</comment>